<sequence length="530" mass="56242">MTTATAEETRGRTGLIRGAVAATGSGVSGMRPDTHHQDHQGHGGARLVVSPFADPARQSPKLLGATTTGLAELVGVSVADARHHLHVQGVTGVGKSTWLAHHVLGEADAGRGVVLLDPQGDLATNVIDRLPADCGDRLVILDPDEHAAPAAFNVLHAPDPAQRAVVADGVVSVFRRLYAASWGPRMDDLMRAACLTLIRRDGSTLADIVPLLQNAGFRREVLAEVGEPEGLEGFWAAFNEATPAQRGQLVAPVTSRLRSVLTRPFARTLLGAARSSFTLADVLDGGVLIARLPKGGIGEDCSRLVGSLLIARLWQEITRRAARPPARRPDATIVVDECHNFLHLPIGVDDALAEARGYRVSLVLAHQHQAQLPPDVREGIDANARTKVYFTVSPDDARRLVRHVAPDIDEHGLRRRPAFQVVARAVAGGRDIPACTLDTLPLPPAPPGRGAALRRVARARTGLSRQARSEDASARRLDATPAASTAAHALRQHWNTESGNPLGDGNSVDNSAGNSWAAYELPAELPPEAA</sequence>
<feature type="region of interest" description="Disordered" evidence="1">
    <location>
        <begin position="460"/>
        <end position="487"/>
    </location>
</feature>
<evidence type="ECO:0000256" key="1">
    <source>
        <dbReference type="SAM" id="MobiDB-lite"/>
    </source>
</evidence>
<feature type="region of interest" description="Disordered" evidence="1">
    <location>
        <begin position="495"/>
        <end position="514"/>
    </location>
</feature>
<dbReference type="SUPFAM" id="SSF52540">
    <property type="entry name" value="P-loop containing nucleoside triphosphate hydrolases"/>
    <property type="match status" value="1"/>
</dbReference>
<dbReference type="Gene3D" id="3.40.50.300">
    <property type="entry name" value="P-loop containing nucleotide triphosphate hydrolases"/>
    <property type="match status" value="2"/>
</dbReference>
<keyword evidence="3" id="KW-1185">Reference proteome</keyword>
<dbReference type="InterPro" id="IPR051162">
    <property type="entry name" value="T4SS_component"/>
</dbReference>
<dbReference type="CDD" id="cd01127">
    <property type="entry name" value="TrwB_TraG_TraD_VirD4"/>
    <property type="match status" value="1"/>
</dbReference>
<dbReference type="RefSeq" id="WP_285998272.1">
    <property type="nucleotide sequence ID" value="NZ_CP127295.1"/>
</dbReference>
<evidence type="ECO:0000313" key="3">
    <source>
        <dbReference type="Proteomes" id="UP001239397"/>
    </source>
</evidence>
<gene>
    <name evidence="2" type="ORF">QRX60_48830</name>
</gene>
<organism evidence="2 3">
    <name type="scientific">Amycolatopsis mongoliensis</name>
    <dbReference type="NCBI Taxonomy" id="715475"/>
    <lineage>
        <taxon>Bacteria</taxon>
        <taxon>Bacillati</taxon>
        <taxon>Actinomycetota</taxon>
        <taxon>Actinomycetes</taxon>
        <taxon>Pseudonocardiales</taxon>
        <taxon>Pseudonocardiaceae</taxon>
        <taxon>Amycolatopsis</taxon>
    </lineage>
</organism>
<proteinExistence type="predicted"/>
<dbReference type="AlphaFoldDB" id="A0A9Y2NDK9"/>
<dbReference type="InterPro" id="IPR027417">
    <property type="entry name" value="P-loop_NTPase"/>
</dbReference>
<dbReference type="Proteomes" id="UP001239397">
    <property type="component" value="Chromosome"/>
</dbReference>
<name>A0A9Y2NDK9_9PSEU</name>
<dbReference type="PANTHER" id="PTHR30121:SF11">
    <property type="entry name" value="AAA+ ATPASE DOMAIN-CONTAINING PROTEIN"/>
    <property type="match status" value="1"/>
</dbReference>
<dbReference type="KEGG" id="amog:QRX60_48830"/>
<dbReference type="PANTHER" id="PTHR30121">
    <property type="entry name" value="UNCHARACTERIZED PROTEIN YJGR-RELATED"/>
    <property type="match status" value="1"/>
</dbReference>
<dbReference type="EMBL" id="CP127295">
    <property type="protein sequence ID" value="WIY01831.1"/>
    <property type="molecule type" value="Genomic_DNA"/>
</dbReference>
<evidence type="ECO:0008006" key="4">
    <source>
        <dbReference type="Google" id="ProtNLM"/>
    </source>
</evidence>
<feature type="compositionally biased region" description="Basic and acidic residues" evidence="1">
    <location>
        <begin position="467"/>
        <end position="478"/>
    </location>
</feature>
<evidence type="ECO:0000313" key="2">
    <source>
        <dbReference type="EMBL" id="WIY01831.1"/>
    </source>
</evidence>
<protein>
    <recommendedName>
        <fullName evidence="4">TraD/TraG TraM recognition site domain-containing protein</fullName>
    </recommendedName>
</protein>
<accession>A0A9Y2NDK9</accession>
<reference evidence="2 3" key="1">
    <citation type="submission" date="2023-06" db="EMBL/GenBank/DDBJ databases">
        <authorList>
            <person name="Oyuntsetseg B."/>
            <person name="Kim S.B."/>
        </authorList>
    </citation>
    <scope>NUCLEOTIDE SEQUENCE [LARGE SCALE GENOMIC DNA]</scope>
    <source>
        <strain evidence="2 3">4-36</strain>
    </source>
</reference>